<reference evidence="2 4" key="1">
    <citation type="journal article" date="2022" name="G3 (Bethesda)">
        <title>Whole-genome sequence and methylome profiling of the almond [Prunus dulcis (Mill.) D.A. Webb] cultivar 'Nonpareil'.</title>
        <authorList>
            <person name="D'Amico-Willman K.M."/>
            <person name="Ouma W.Z."/>
            <person name="Meulia T."/>
            <person name="Sideli G.M."/>
            <person name="Gradziel T.M."/>
            <person name="Fresnedo-Ramirez J."/>
        </authorList>
    </citation>
    <scope>NUCLEOTIDE SEQUENCE [LARGE SCALE GENOMIC DNA]</scope>
    <source>
        <strain evidence="2">Clone GOH B32 T37-40</strain>
    </source>
</reference>
<accession>A0AAD4YNL6</accession>
<comment type="caution">
    <text evidence="2">The sequence shown here is derived from an EMBL/GenBank/DDBJ whole genome shotgun (WGS) entry which is preliminary data.</text>
</comment>
<organism evidence="2 4">
    <name type="scientific">Prunus dulcis</name>
    <name type="common">Almond</name>
    <name type="synonym">Amygdalus dulcis</name>
    <dbReference type="NCBI Taxonomy" id="3755"/>
    <lineage>
        <taxon>Eukaryota</taxon>
        <taxon>Viridiplantae</taxon>
        <taxon>Streptophyta</taxon>
        <taxon>Embryophyta</taxon>
        <taxon>Tracheophyta</taxon>
        <taxon>Spermatophyta</taxon>
        <taxon>Magnoliopsida</taxon>
        <taxon>eudicotyledons</taxon>
        <taxon>Gunneridae</taxon>
        <taxon>Pentapetalae</taxon>
        <taxon>rosids</taxon>
        <taxon>fabids</taxon>
        <taxon>Rosales</taxon>
        <taxon>Rosaceae</taxon>
        <taxon>Amygdaloideae</taxon>
        <taxon>Amygdaleae</taxon>
        <taxon>Prunus</taxon>
    </lineage>
</organism>
<feature type="region of interest" description="Disordered" evidence="1">
    <location>
        <begin position="1"/>
        <end position="46"/>
    </location>
</feature>
<feature type="compositionally biased region" description="Gly residues" evidence="1">
    <location>
        <begin position="19"/>
        <end position="28"/>
    </location>
</feature>
<protein>
    <submittedName>
        <fullName evidence="2">Uncharacterized protein</fullName>
    </submittedName>
</protein>
<evidence type="ECO:0000256" key="1">
    <source>
        <dbReference type="SAM" id="MobiDB-lite"/>
    </source>
</evidence>
<gene>
    <name evidence="2" type="ORF">L3X38_036454</name>
    <name evidence="3" type="ORF">L3X38_036485</name>
</gene>
<dbReference type="EMBL" id="JAJFAZ020000007">
    <property type="protein sequence ID" value="KAI5316747.1"/>
    <property type="molecule type" value="Genomic_DNA"/>
</dbReference>
<keyword evidence="4" id="KW-1185">Reference proteome</keyword>
<dbReference type="Proteomes" id="UP001054821">
    <property type="component" value="Chromosome 7"/>
</dbReference>
<evidence type="ECO:0000313" key="2">
    <source>
        <dbReference type="EMBL" id="KAI5316747.1"/>
    </source>
</evidence>
<evidence type="ECO:0000313" key="4">
    <source>
        <dbReference type="Proteomes" id="UP001054821"/>
    </source>
</evidence>
<evidence type="ECO:0000313" key="3">
    <source>
        <dbReference type="EMBL" id="KAI5316778.1"/>
    </source>
</evidence>
<name>A0AAD4YNL6_PRUDU</name>
<proteinExistence type="predicted"/>
<dbReference type="AlphaFoldDB" id="A0AAD4YNL6"/>
<dbReference type="EMBL" id="JAJFAZ020000007">
    <property type="protein sequence ID" value="KAI5316778.1"/>
    <property type="molecule type" value="Genomic_DNA"/>
</dbReference>
<sequence>MRQNLAAEGFKDLPTARGWSGGGGGGDGMNSSQSYEPFTESDSDDMLAYEANNLPVSLNSIGMGKGRL</sequence>